<dbReference type="Proteomes" id="UP000311674">
    <property type="component" value="Unassembled WGS sequence"/>
</dbReference>
<dbReference type="AlphaFoldDB" id="A0A4M9X6R5"/>
<dbReference type="EMBL" id="CABBMN010000001">
    <property type="protein sequence ID" value="VSC25428.1"/>
    <property type="molecule type" value="Genomic_DNA"/>
</dbReference>
<dbReference type="RefSeq" id="WP_050226559.1">
    <property type="nucleotide sequence ID" value="NZ_CHUG01000001.1"/>
</dbReference>
<accession>A0A4M9X6R5</accession>
<proteinExistence type="predicted"/>
<protein>
    <submittedName>
        <fullName evidence="1">Uncharacterized protein</fullName>
    </submittedName>
</protein>
<sequence length="62" mass="6958">MARGKPIPAEHQFSNPVKFSAVIDETTKFNIEIVAGQLVPEFGYAPSQGQVIDYVFKKYLNK</sequence>
<evidence type="ECO:0000313" key="1">
    <source>
        <dbReference type="EMBL" id="VSC25428.1"/>
    </source>
</evidence>
<evidence type="ECO:0000313" key="2">
    <source>
        <dbReference type="Proteomes" id="UP000311674"/>
    </source>
</evidence>
<reference evidence="1 2" key="1">
    <citation type="submission" date="2019-04" db="EMBL/GenBank/DDBJ databases">
        <authorList>
            <consortium name="Pathogen Informatics"/>
        </authorList>
    </citation>
    <scope>NUCLEOTIDE SEQUENCE [LARGE SCALE GENOMIC DNA]</scope>
    <source>
        <strain evidence="1 2">GPSC148</strain>
    </source>
</reference>
<gene>
    <name evidence="1" type="ORF">SAMEA3390019_00117</name>
</gene>
<name>A0A4M9X6R5_STREE</name>
<organism evidence="1 2">
    <name type="scientific">Streptococcus pneumoniae</name>
    <dbReference type="NCBI Taxonomy" id="1313"/>
    <lineage>
        <taxon>Bacteria</taxon>
        <taxon>Bacillati</taxon>
        <taxon>Bacillota</taxon>
        <taxon>Bacilli</taxon>
        <taxon>Lactobacillales</taxon>
        <taxon>Streptococcaceae</taxon>
        <taxon>Streptococcus</taxon>
    </lineage>
</organism>